<keyword evidence="3" id="KW-1185">Reference proteome</keyword>
<dbReference type="Pfam" id="PF00583">
    <property type="entry name" value="Acetyltransf_1"/>
    <property type="match status" value="1"/>
</dbReference>
<dbReference type="EMBL" id="JAKTTI010000021">
    <property type="protein sequence ID" value="MCH1626349.1"/>
    <property type="molecule type" value="Genomic_DNA"/>
</dbReference>
<dbReference type="AlphaFoldDB" id="A0AAW5EC52"/>
<evidence type="ECO:0000313" key="3">
    <source>
        <dbReference type="Proteomes" id="UP001431131"/>
    </source>
</evidence>
<proteinExistence type="predicted"/>
<dbReference type="RefSeq" id="WP_240256265.1">
    <property type="nucleotide sequence ID" value="NZ_JAKTTI010000021.1"/>
</dbReference>
<dbReference type="InterPro" id="IPR016181">
    <property type="entry name" value="Acyl_CoA_acyltransferase"/>
</dbReference>
<accession>A0AAW5EC52</accession>
<dbReference type="CDD" id="cd04301">
    <property type="entry name" value="NAT_SF"/>
    <property type="match status" value="1"/>
</dbReference>
<gene>
    <name evidence="2" type="primary">ablB</name>
    <name evidence="2" type="ORF">MJG50_13505</name>
</gene>
<name>A0AAW5EC52_9BACI</name>
<organism evidence="2 3">
    <name type="scientific">Fredinandcohnia quinoae</name>
    <dbReference type="NCBI Taxonomy" id="2918902"/>
    <lineage>
        <taxon>Bacteria</taxon>
        <taxon>Bacillati</taxon>
        <taxon>Bacillota</taxon>
        <taxon>Bacilli</taxon>
        <taxon>Bacillales</taxon>
        <taxon>Bacillaceae</taxon>
        <taxon>Fredinandcohnia</taxon>
    </lineage>
</organism>
<dbReference type="GO" id="GO:0008080">
    <property type="term" value="F:N-acetyltransferase activity"/>
    <property type="evidence" value="ECO:0007669"/>
    <property type="project" value="InterPro"/>
</dbReference>
<evidence type="ECO:0000313" key="2">
    <source>
        <dbReference type="EMBL" id="MCH1626349.1"/>
    </source>
</evidence>
<sequence length="288" mass="33366">MNESYSEQKFLTGKDYQINIIIDYFNKRLKVEDYRGNLSSINHAVLNLVNEQDFEKLIIKARKEHLFDFLETGFMLEAVIKQYFNGSDALFLVKYFTLERKNSDKWVEEDNILTAILKKQRDKAPQKASIFTIRKATVQDAKKLASLYQQIFKIYPTPLNNPGYIEKEINNLTIFFVMEDGDSIISAASAEINDTYNNAEITDCATLPSYRKHGLMKELIVEIEKELINKGIYCAYSIARALSYGMNACFNQLGYSYTGRLINNCNIYDKIEDMNVWVKDLTKVDAEY</sequence>
<dbReference type="InterPro" id="IPR000182">
    <property type="entry name" value="GNAT_dom"/>
</dbReference>
<comment type="caution">
    <text evidence="2">The sequence shown here is derived from an EMBL/GenBank/DDBJ whole genome shotgun (WGS) entry which is preliminary data.</text>
</comment>
<dbReference type="Gene3D" id="3.40.630.30">
    <property type="match status" value="1"/>
</dbReference>
<protein>
    <submittedName>
        <fullName evidence="2">Beta-lysine N-acetyltransferase</fullName>
    </submittedName>
</protein>
<dbReference type="Proteomes" id="UP001431131">
    <property type="component" value="Unassembled WGS sequence"/>
</dbReference>
<feature type="domain" description="N-acetyltransferase" evidence="1">
    <location>
        <begin position="131"/>
        <end position="282"/>
    </location>
</feature>
<dbReference type="NCBIfam" id="TIGR03827">
    <property type="entry name" value="GNAT_ablB"/>
    <property type="match status" value="1"/>
</dbReference>
<dbReference type="PROSITE" id="PS51186">
    <property type="entry name" value="GNAT"/>
    <property type="match status" value="1"/>
</dbReference>
<dbReference type="SUPFAM" id="SSF55729">
    <property type="entry name" value="Acyl-CoA N-acyltransferases (Nat)"/>
    <property type="match status" value="1"/>
</dbReference>
<dbReference type="InterPro" id="IPR022525">
    <property type="entry name" value="GNAT_AblB"/>
</dbReference>
<reference evidence="2" key="1">
    <citation type="submission" date="2022-02" db="EMBL/GenBank/DDBJ databases">
        <title>Fredinandcohnia quinoae sp. nov. isolated from Chenopodium quinoa seeds.</title>
        <authorList>
            <person name="Saati-Santamaria Z."/>
            <person name="Flores-Felix J.D."/>
            <person name="Igual J.M."/>
            <person name="Velazquez E."/>
            <person name="Garcia-Fraile P."/>
            <person name="Martinez-Molina E."/>
        </authorList>
    </citation>
    <scope>NUCLEOTIDE SEQUENCE</scope>
    <source>
        <strain evidence="2">SECRCQ15</strain>
    </source>
</reference>
<evidence type="ECO:0000259" key="1">
    <source>
        <dbReference type="PROSITE" id="PS51186"/>
    </source>
</evidence>